<dbReference type="PANTHER" id="PTHR23537:SF1">
    <property type="entry name" value="SUGAR TRANSPORTER"/>
    <property type="match status" value="1"/>
</dbReference>
<dbReference type="GO" id="GO:0022857">
    <property type="term" value="F:transmembrane transporter activity"/>
    <property type="evidence" value="ECO:0007669"/>
    <property type="project" value="InterPro"/>
</dbReference>
<feature type="non-terminal residue" evidence="3">
    <location>
        <position position="162"/>
    </location>
</feature>
<gene>
    <name evidence="3" type="ORF">B1A_18520</name>
</gene>
<accession>T1A1E8</accession>
<feature type="transmembrane region" description="Helical" evidence="1">
    <location>
        <begin position="12"/>
        <end position="34"/>
    </location>
</feature>
<protein>
    <submittedName>
        <fullName evidence="3">Major facilitator transporter</fullName>
    </submittedName>
</protein>
<feature type="transmembrane region" description="Helical" evidence="1">
    <location>
        <begin position="46"/>
        <end position="66"/>
    </location>
</feature>
<dbReference type="PROSITE" id="PS50850">
    <property type="entry name" value="MFS"/>
    <property type="match status" value="1"/>
</dbReference>
<name>T1A1E8_9ZZZZ</name>
<evidence type="ECO:0000259" key="2">
    <source>
        <dbReference type="PROSITE" id="PS50850"/>
    </source>
</evidence>
<feature type="domain" description="Major facilitator superfamily (MFS) profile" evidence="2">
    <location>
        <begin position="94"/>
        <end position="162"/>
    </location>
</feature>
<feature type="transmembrane region" description="Helical" evidence="1">
    <location>
        <begin position="128"/>
        <end position="150"/>
    </location>
</feature>
<dbReference type="PANTHER" id="PTHR23537">
    <property type="match status" value="1"/>
</dbReference>
<feature type="non-terminal residue" evidence="3">
    <location>
        <position position="1"/>
    </location>
</feature>
<keyword evidence="1" id="KW-1133">Transmembrane helix</keyword>
<reference evidence="3" key="2">
    <citation type="journal article" date="2014" name="ISME J.">
        <title>Microbial stratification in low pH oxic and suboxic macroscopic growths along an acid mine drainage.</title>
        <authorList>
            <person name="Mendez-Garcia C."/>
            <person name="Mesa V."/>
            <person name="Sprenger R.R."/>
            <person name="Richter M."/>
            <person name="Diez M.S."/>
            <person name="Solano J."/>
            <person name="Bargiela R."/>
            <person name="Golyshina O.V."/>
            <person name="Manteca A."/>
            <person name="Ramos J.L."/>
            <person name="Gallego J.R."/>
            <person name="Llorente I."/>
            <person name="Martins Dos Santos V.A."/>
            <person name="Jensen O.N."/>
            <person name="Pelaez A.I."/>
            <person name="Sanchez J."/>
            <person name="Ferrer M."/>
        </authorList>
    </citation>
    <scope>NUCLEOTIDE SEQUENCE</scope>
</reference>
<sequence>KLSWKTGSFLPLLTGYFLFGAGYIVYMTYIVAWIRDSGRSAGDISFFWAILGGAVIVSPLLWSRVLAGWRGGRPMGTVMGVTALGSLIPLCSTSFVFMILSAIFFGLAFLNVPATMTTFLQRSLPQSLWGGAIAFFTVFFSLGQIIGPVVSGEIADRAGILS</sequence>
<evidence type="ECO:0000256" key="1">
    <source>
        <dbReference type="SAM" id="Phobius"/>
    </source>
</evidence>
<dbReference type="InterPro" id="IPR036259">
    <property type="entry name" value="MFS_trans_sf"/>
</dbReference>
<dbReference type="InterPro" id="IPR010645">
    <property type="entry name" value="MFS_4"/>
</dbReference>
<dbReference type="GO" id="GO:0005886">
    <property type="term" value="C:plasma membrane"/>
    <property type="evidence" value="ECO:0007669"/>
    <property type="project" value="TreeGrafter"/>
</dbReference>
<dbReference type="Pfam" id="PF06779">
    <property type="entry name" value="MFS_4"/>
    <property type="match status" value="1"/>
</dbReference>
<dbReference type="SUPFAM" id="SSF103473">
    <property type="entry name" value="MFS general substrate transporter"/>
    <property type="match status" value="1"/>
</dbReference>
<dbReference type="Gene3D" id="1.20.1250.20">
    <property type="entry name" value="MFS general substrate transporter like domains"/>
    <property type="match status" value="1"/>
</dbReference>
<keyword evidence="1" id="KW-0812">Transmembrane</keyword>
<dbReference type="EMBL" id="AUZX01013668">
    <property type="protein sequence ID" value="EQD34889.1"/>
    <property type="molecule type" value="Genomic_DNA"/>
</dbReference>
<comment type="caution">
    <text evidence="3">The sequence shown here is derived from an EMBL/GenBank/DDBJ whole genome shotgun (WGS) entry which is preliminary data.</text>
</comment>
<evidence type="ECO:0000313" key="3">
    <source>
        <dbReference type="EMBL" id="EQD34889.1"/>
    </source>
</evidence>
<dbReference type="InterPro" id="IPR020846">
    <property type="entry name" value="MFS_dom"/>
</dbReference>
<reference evidence="3" key="1">
    <citation type="submission" date="2013-08" db="EMBL/GenBank/DDBJ databases">
        <authorList>
            <person name="Mendez C."/>
            <person name="Richter M."/>
            <person name="Ferrer M."/>
            <person name="Sanchez J."/>
        </authorList>
    </citation>
    <scope>NUCLEOTIDE SEQUENCE</scope>
</reference>
<dbReference type="AlphaFoldDB" id="T1A1E8"/>
<proteinExistence type="predicted"/>
<organism evidence="3">
    <name type="scientific">mine drainage metagenome</name>
    <dbReference type="NCBI Taxonomy" id="410659"/>
    <lineage>
        <taxon>unclassified sequences</taxon>
        <taxon>metagenomes</taxon>
        <taxon>ecological metagenomes</taxon>
    </lineage>
</organism>
<feature type="transmembrane region" description="Helical" evidence="1">
    <location>
        <begin position="78"/>
        <end position="108"/>
    </location>
</feature>
<keyword evidence="1" id="KW-0472">Membrane</keyword>